<reference evidence="1" key="1">
    <citation type="submission" date="2020-10" db="EMBL/GenBank/DDBJ databases">
        <authorList>
            <person name="Gilroy R."/>
        </authorList>
    </citation>
    <scope>NUCLEOTIDE SEQUENCE</scope>
    <source>
        <strain evidence="1">6276</strain>
    </source>
</reference>
<proteinExistence type="predicted"/>
<dbReference type="Proteomes" id="UP000823928">
    <property type="component" value="Unassembled WGS sequence"/>
</dbReference>
<accession>A0A9D1JP67</accession>
<sequence length="286" mass="30739">MGIGAIGAKAFNYVRRGVKMAPDFVLGTGNEVFSKALTDSFYGVKNSAGKREGGKHFKNFWTQLKEATLKAEEYNKNQRKLHGGFFKNMYHQTVSIPGRMKAGWRHGSSIASKAGKTKWWGGLKGSIGALGKRLPLLGGLFAIAVEIPNIWSATKDKGIVGGATEAVKTTARVTTGMVGGAIGAALLSPIPVVGPILGSIVGYMAGDALASVFTGKSHTEKKIEAEMQAQQNSQQTQQQYHFDTGSTNPFMQPTMTPQELAMLQMQLYGGSKYGNDFMAKQAGIYY</sequence>
<gene>
    <name evidence="1" type="ORF">IAC10_09965</name>
</gene>
<dbReference type="AlphaFoldDB" id="A0A9D1JP67"/>
<protein>
    <submittedName>
        <fullName evidence="1">Uncharacterized protein</fullName>
    </submittedName>
</protein>
<reference evidence="1" key="2">
    <citation type="journal article" date="2021" name="PeerJ">
        <title>Extensive microbial diversity within the chicken gut microbiome revealed by metagenomics and culture.</title>
        <authorList>
            <person name="Gilroy R."/>
            <person name="Ravi A."/>
            <person name="Getino M."/>
            <person name="Pursley I."/>
            <person name="Horton D.L."/>
            <person name="Alikhan N.F."/>
            <person name="Baker D."/>
            <person name="Gharbi K."/>
            <person name="Hall N."/>
            <person name="Watson M."/>
            <person name="Adriaenssens E.M."/>
            <person name="Foster-Nyarko E."/>
            <person name="Jarju S."/>
            <person name="Secka A."/>
            <person name="Antonio M."/>
            <person name="Oren A."/>
            <person name="Chaudhuri R.R."/>
            <person name="La Ragione R."/>
            <person name="Hildebrand F."/>
            <person name="Pallen M.J."/>
        </authorList>
    </citation>
    <scope>NUCLEOTIDE SEQUENCE</scope>
    <source>
        <strain evidence="1">6276</strain>
    </source>
</reference>
<organism evidence="1 2">
    <name type="scientific">Candidatus Scatousia excrementigallinarum</name>
    <dbReference type="NCBI Taxonomy" id="2840935"/>
    <lineage>
        <taxon>Bacteria</taxon>
        <taxon>Candidatus Scatousia</taxon>
    </lineage>
</organism>
<dbReference type="EMBL" id="DVIU01000197">
    <property type="protein sequence ID" value="HIS36935.1"/>
    <property type="molecule type" value="Genomic_DNA"/>
</dbReference>
<evidence type="ECO:0000313" key="1">
    <source>
        <dbReference type="EMBL" id="HIS36935.1"/>
    </source>
</evidence>
<evidence type="ECO:0000313" key="2">
    <source>
        <dbReference type="Proteomes" id="UP000823928"/>
    </source>
</evidence>
<name>A0A9D1JP67_9BACT</name>
<comment type="caution">
    <text evidence="1">The sequence shown here is derived from an EMBL/GenBank/DDBJ whole genome shotgun (WGS) entry which is preliminary data.</text>
</comment>